<proteinExistence type="inferred from homology"/>
<sequence length="193" mass="21813">MELQKLVLKKYKKVDILVNNAHSIPRTHPKRDAPFEDYPLELWDEAISSNLRGIFLCSQEFGKVMLKQKKGVIINISSIYGMVGPDQRIYGKSRFNSPAFYSATKGAVVNLTRYLAAYWHQKNIRVNTLTLGGVFDSNLHKDKNFVKNYSNKTIIGRMGKKEDFDGALLFLASDASEYVTGSNIVVDGGWTAW</sequence>
<evidence type="ECO:0000313" key="2">
    <source>
        <dbReference type="EMBL" id="SVB28852.1"/>
    </source>
</evidence>
<dbReference type="Pfam" id="PF13561">
    <property type="entry name" value="adh_short_C2"/>
    <property type="match status" value="1"/>
</dbReference>
<dbReference type="PANTHER" id="PTHR42760">
    <property type="entry name" value="SHORT-CHAIN DEHYDROGENASES/REDUCTASES FAMILY MEMBER"/>
    <property type="match status" value="1"/>
</dbReference>
<dbReference type="GO" id="GO:0016616">
    <property type="term" value="F:oxidoreductase activity, acting on the CH-OH group of donors, NAD or NADP as acceptor"/>
    <property type="evidence" value="ECO:0007669"/>
    <property type="project" value="TreeGrafter"/>
</dbReference>
<dbReference type="InterPro" id="IPR036291">
    <property type="entry name" value="NAD(P)-bd_dom_sf"/>
</dbReference>
<reference evidence="2" key="1">
    <citation type="submission" date="2018-05" db="EMBL/GenBank/DDBJ databases">
        <authorList>
            <person name="Lanie J.A."/>
            <person name="Ng W.-L."/>
            <person name="Kazmierczak K.M."/>
            <person name="Andrzejewski T.M."/>
            <person name="Davidsen T.M."/>
            <person name="Wayne K.J."/>
            <person name="Tettelin H."/>
            <person name="Glass J.I."/>
            <person name="Rusch D."/>
            <person name="Podicherti R."/>
            <person name="Tsui H.-C.T."/>
            <person name="Winkler M.E."/>
        </authorList>
    </citation>
    <scope>NUCLEOTIDE SEQUENCE</scope>
</reference>
<evidence type="ECO:0000256" key="1">
    <source>
        <dbReference type="ARBA" id="ARBA00006484"/>
    </source>
</evidence>
<gene>
    <name evidence="2" type="ORF">METZ01_LOCUS181706</name>
</gene>
<protein>
    <submittedName>
        <fullName evidence="2">Uncharacterized protein</fullName>
    </submittedName>
</protein>
<dbReference type="PRINTS" id="PR00080">
    <property type="entry name" value="SDRFAMILY"/>
</dbReference>
<dbReference type="Gene3D" id="3.40.50.720">
    <property type="entry name" value="NAD(P)-binding Rossmann-like Domain"/>
    <property type="match status" value="1"/>
</dbReference>
<dbReference type="AlphaFoldDB" id="A0A382CSP7"/>
<dbReference type="PRINTS" id="PR00081">
    <property type="entry name" value="GDHRDH"/>
</dbReference>
<organism evidence="2">
    <name type="scientific">marine metagenome</name>
    <dbReference type="NCBI Taxonomy" id="408172"/>
    <lineage>
        <taxon>unclassified sequences</taxon>
        <taxon>metagenomes</taxon>
        <taxon>ecological metagenomes</taxon>
    </lineage>
</organism>
<dbReference type="SUPFAM" id="SSF51735">
    <property type="entry name" value="NAD(P)-binding Rossmann-fold domains"/>
    <property type="match status" value="1"/>
</dbReference>
<name>A0A382CSP7_9ZZZZ</name>
<dbReference type="EMBL" id="UINC01035827">
    <property type="protein sequence ID" value="SVB28852.1"/>
    <property type="molecule type" value="Genomic_DNA"/>
</dbReference>
<dbReference type="InterPro" id="IPR002347">
    <property type="entry name" value="SDR_fam"/>
</dbReference>
<comment type="similarity">
    <text evidence="1">Belongs to the short-chain dehydrogenases/reductases (SDR) family.</text>
</comment>
<accession>A0A382CSP7</accession>